<dbReference type="AlphaFoldDB" id="A0A839QTD2"/>
<feature type="region of interest" description="Disordered" evidence="1">
    <location>
        <begin position="538"/>
        <end position="562"/>
    </location>
</feature>
<dbReference type="EMBL" id="JACHWP010000011">
    <property type="protein sequence ID" value="MBB3023743.1"/>
    <property type="molecule type" value="Genomic_DNA"/>
</dbReference>
<dbReference type="Proteomes" id="UP000568050">
    <property type="component" value="Unassembled WGS sequence"/>
</dbReference>
<feature type="domain" description="Helicase XPB/Ssl2 N-terminal" evidence="2">
    <location>
        <begin position="393"/>
        <end position="513"/>
    </location>
</feature>
<organism evidence="3 4">
    <name type="scientific">Helcobacillus massiliensis</name>
    <dbReference type="NCBI Taxonomy" id="521392"/>
    <lineage>
        <taxon>Bacteria</taxon>
        <taxon>Bacillati</taxon>
        <taxon>Actinomycetota</taxon>
        <taxon>Actinomycetes</taxon>
        <taxon>Micrococcales</taxon>
        <taxon>Dermabacteraceae</taxon>
        <taxon>Helcobacillus</taxon>
    </lineage>
</organism>
<reference evidence="3 4" key="1">
    <citation type="submission" date="2020-08" db="EMBL/GenBank/DDBJ databases">
        <title>Sequencing the genomes of 1000 actinobacteria strains.</title>
        <authorList>
            <person name="Klenk H.-P."/>
        </authorList>
    </citation>
    <scope>NUCLEOTIDE SEQUENCE [LARGE SCALE GENOMIC DNA]</scope>
    <source>
        <strain evidence="3 4">DSM 23040</strain>
    </source>
</reference>
<dbReference type="RefSeq" id="WP_183377088.1">
    <property type="nucleotide sequence ID" value="NZ_CBCSFZ010000001.1"/>
</dbReference>
<dbReference type="Pfam" id="PF13625">
    <property type="entry name" value="Helicase_C_3"/>
    <property type="match status" value="1"/>
</dbReference>
<gene>
    <name evidence="3" type="ORF">FHX50_002044</name>
</gene>
<accession>A0A839QTD2</accession>
<comment type="caution">
    <text evidence="3">The sequence shown here is derived from an EMBL/GenBank/DDBJ whole genome shotgun (WGS) entry which is preliminary data.</text>
</comment>
<evidence type="ECO:0000313" key="4">
    <source>
        <dbReference type="Proteomes" id="UP000568050"/>
    </source>
</evidence>
<feature type="compositionally biased region" description="Low complexity" evidence="1">
    <location>
        <begin position="543"/>
        <end position="562"/>
    </location>
</feature>
<keyword evidence="4" id="KW-1185">Reference proteome</keyword>
<feature type="region of interest" description="Disordered" evidence="1">
    <location>
        <begin position="268"/>
        <end position="296"/>
    </location>
</feature>
<evidence type="ECO:0000256" key="1">
    <source>
        <dbReference type="SAM" id="MobiDB-lite"/>
    </source>
</evidence>
<evidence type="ECO:0000313" key="3">
    <source>
        <dbReference type="EMBL" id="MBB3023743.1"/>
    </source>
</evidence>
<sequence length="670" mass="70411">MLPTLADALRSFTDDDLLELFTSRGDLTAQLPQSLSQLAARSSTKVSVRRALDGLHRPALQLLQTLAVLPPPVTLEAAARALGCTAGEVGPVMEGLRVRALVIKGANGFRPIRTVLELLPEKSGLAPGVVQAAQRGQRIVADFCPQPPPLPDATAERFPGGRAAQAAQHALEMTSLVAGIARWDGLPGVLRRGGVAQRDHRRFAADAGAAPEVWSTAMHAAWSLGLLAHDGEDWQATAELAAHLEADDADQWALLVDAWLSSSHIPSLAGEPVDPSPTGSGSRAGGPQAALSDETRRAGARERRRLLLQHIAAQARERDVRASTDAVMHLAAWLFPLVPAPGVQQEARFALAEAEAWGLLADGVPTALLESVLSGERAAEALRALLPPQVDQVILDSDLTITVPGRPTAAVQRLLEWAESDGRGPAATGRFTPSSIAAALRTGTSADHMLHALRDRAITPVPQALEFLITDEARKVGRIEVRSAQSVLTGEEVHLDRLFASDEASMLGLVRLAPTVALATVRPALAADLARRAGMVATGDTDASAPHPRSARRASAPAAGRPAVPAAMLISAGEGTQGPTDPSLRLEPAEAVRRIRAAEENPSASRHGVSDRIRAAIADGGELRLGIVDGRGGIVEKRARPLSLNAGRLTARDAADGTEFTVLVHRVTLG</sequence>
<evidence type="ECO:0000259" key="2">
    <source>
        <dbReference type="Pfam" id="PF13625"/>
    </source>
</evidence>
<name>A0A839QTD2_9MICO</name>
<dbReference type="InterPro" id="IPR032830">
    <property type="entry name" value="XPB/Ssl2_N"/>
</dbReference>
<proteinExistence type="predicted"/>
<protein>
    <recommendedName>
        <fullName evidence="2">Helicase XPB/Ssl2 N-terminal domain-containing protein</fullName>
    </recommendedName>
</protein>